<dbReference type="InterPro" id="IPR013949">
    <property type="entry name" value="Utp6"/>
</dbReference>
<evidence type="ECO:0000256" key="4">
    <source>
        <dbReference type="ARBA" id="ARBA00022737"/>
    </source>
</evidence>
<dbReference type="InterPro" id="IPR056907">
    <property type="entry name" value="UTP6_C"/>
</dbReference>
<dbReference type="Pfam" id="PF23240">
    <property type="entry name" value="HAT_PRP39_N"/>
    <property type="match status" value="1"/>
</dbReference>
<accession>A0AAW1R892</accession>
<dbReference type="EMBL" id="JALJOR010000001">
    <property type="protein sequence ID" value="KAK9829842.1"/>
    <property type="molecule type" value="Genomic_DNA"/>
</dbReference>
<evidence type="ECO:0000259" key="7">
    <source>
        <dbReference type="Pfam" id="PF08640"/>
    </source>
</evidence>
<dbReference type="InterPro" id="IPR011990">
    <property type="entry name" value="TPR-like_helical_dom_sf"/>
</dbReference>
<comment type="caution">
    <text evidence="9">The sequence shown here is derived from an EMBL/GenBank/DDBJ whole genome shotgun (WGS) entry which is preliminary data.</text>
</comment>
<dbReference type="PANTHER" id="PTHR23271">
    <property type="entry name" value="HEPATOCELLULAR CARCINOMA-ASSOCIATED ANTIGEN 66"/>
    <property type="match status" value="1"/>
</dbReference>
<keyword evidence="5" id="KW-0539">Nucleus</keyword>
<feature type="region of interest" description="Disordered" evidence="6">
    <location>
        <begin position="211"/>
        <end position="241"/>
    </location>
</feature>
<dbReference type="Gene3D" id="1.25.40.10">
    <property type="entry name" value="Tetratricopeptide repeat domain"/>
    <property type="match status" value="2"/>
</dbReference>
<keyword evidence="4" id="KW-0677">Repeat</keyword>
<dbReference type="InterPro" id="IPR055347">
    <property type="entry name" value="UTP6_N"/>
</dbReference>
<evidence type="ECO:0000256" key="3">
    <source>
        <dbReference type="ARBA" id="ARBA00022552"/>
    </source>
</evidence>
<dbReference type="Proteomes" id="UP001489004">
    <property type="component" value="Unassembled WGS sequence"/>
</dbReference>
<comment type="similarity">
    <text evidence="2">Belongs to the UTP6 family.</text>
</comment>
<reference evidence="9 10" key="1">
    <citation type="journal article" date="2024" name="Nat. Commun.">
        <title>Phylogenomics reveals the evolutionary origins of lichenization in chlorophyte algae.</title>
        <authorList>
            <person name="Puginier C."/>
            <person name="Libourel C."/>
            <person name="Otte J."/>
            <person name="Skaloud P."/>
            <person name="Haon M."/>
            <person name="Grisel S."/>
            <person name="Petersen M."/>
            <person name="Berrin J.G."/>
            <person name="Delaux P.M."/>
            <person name="Dal Grande F."/>
            <person name="Keller J."/>
        </authorList>
    </citation>
    <scope>NUCLEOTIDE SEQUENCE [LARGE SCALE GENOMIC DNA]</scope>
    <source>
        <strain evidence="9 10">SAG 2043</strain>
    </source>
</reference>
<proteinExistence type="inferred from homology"/>
<dbReference type="GO" id="GO:0030515">
    <property type="term" value="F:snoRNA binding"/>
    <property type="evidence" value="ECO:0007669"/>
    <property type="project" value="InterPro"/>
</dbReference>
<sequence length="679" mass="74819">MADTVRYLMEAMLPELEDLEHRGYFTKEEIKHVVKKRMEFEYLLKRMAAVKNDFLRYVEYEMNLEELRVLRKEAMGLTGKRTLADFAIVRRIHFIFERATRKFRGDLRLWMRWLDYCKQSNSPRQTSKVLTKALKLHPTAAGLWSYAAAWEFEHNSNAAAARALMQRGLRMCKGSEQLWAEYLRLELLYVHRLRARRQVLGIADNSSTAPLARQGGAANGSDAQAAQAGTDSDDPDAVHSIVLPDEDTGANAAQQPPLDSPTAIQAVLSGAVAKVVCKNAIAAIPDSIAFRQRLLDVLEPFEFPGVEGLHEEVHAGIAADFPGLEEAWDMRARRAGATALATSRQQTLRDAVALYEEAVGQLSTPKMFDLYTAFLMEELQQRMREAEAADAAEQKSAKTATDQLTGQLLAVYERAHAVGAASESVLLSWPRLALEAGRGALALAAAEQAVKAQPASGRLWQQRLAIHIQQMATQARPKSKKRKSSSKSSAKDATSQEQQARALEDVALRAVQAVASQDAPELWITALNAFAATKWPCSRLLDQLVSTLWGMAKGPVRGGLGEVAGLAVEMAAANEGMAAARTLCHRILKGPSPGGSFFQRVLALEQAEKDGGQAQQKRIKCLFEAAIDAHGPEDVDLWLQYAQYEQAQSHGSGPIYWRATKVLRHPEPFIAACRLACIS</sequence>
<evidence type="ECO:0000256" key="5">
    <source>
        <dbReference type="ARBA" id="ARBA00023242"/>
    </source>
</evidence>
<feature type="compositionally biased region" description="Low complexity" evidence="6">
    <location>
        <begin position="214"/>
        <end position="229"/>
    </location>
</feature>
<name>A0AAW1R892_9CHLO</name>
<feature type="domain" description="U3 small nucleolar RNA-associated protein 6 homolog C-terminal" evidence="8">
    <location>
        <begin position="574"/>
        <end position="663"/>
    </location>
</feature>
<evidence type="ECO:0000256" key="6">
    <source>
        <dbReference type="SAM" id="MobiDB-lite"/>
    </source>
</evidence>
<evidence type="ECO:0000313" key="9">
    <source>
        <dbReference type="EMBL" id="KAK9829842.1"/>
    </source>
</evidence>
<dbReference type="GO" id="GO:0032040">
    <property type="term" value="C:small-subunit processome"/>
    <property type="evidence" value="ECO:0007669"/>
    <property type="project" value="TreeGrafter"/>
</dbReference>
<dbReference type="Pfam" id="PF24892">
    <property type="entry name" value="UTP6_C"/>
    <property type="match status" value="2"/>
</dbReference>
<evidence type="ECO:0000259" key="8">
    <source>
        <dbReference type="Pfam" id="PF24892"/>
    </source>
</evidence>
<dbReference type="AlphaFoldDB" id="A0AAW1R892"/>
<organism evidence="9 10">
    <name type="scientific">[Myrmecia] bisecta</name>
    <dbReference type="NCBI Taxonomy" id="41462"/>
    <lineage>
        <taxon>Eukaryota</taxon>
        <taxon>Viridiplantae</taxon>
        <taxon>Chlorophyta</taxon>
        <taxon>core chlorophytes</taxon>
        <taxon>Trebouxiophyceae</taxon>
        <taxon>Trebouxiales</taxon>
        <taxon>Trebouxiaceae</taxon>
        <taxon>Myrmecia</taxon>
    </lineage>
</organism>
<dbReference type="SUPFAM" id="SSF48452">
    <property type="entry name" value="TPR-like"/>
    <property type="match status" value="1"/>
</dbReference>
<evidence type="ECO:0000256" key="1">
    <source>
        <dbReference type="ARBA" id="ARBA00004604"/>
    </source>
</evidence>
<keyword evidence="10" id="KW-1185">Reference proteome</keyword>
<keyword evidence="3" id="KW-0698">rRNA processing</keyword>
<dbReference type="Pfam" id="PF08640">
    <property type="entry name" value="U3_assoc_6"/>
    <property type="match status" value="1"/>
</dbReference>
<dbReference type="PANTHER" id="PTHR23271:SF1">
    <property type="entry name" value="U3 SMALL NUCLEOLAR RNA-ASSOCIATED PROTEIN 6 HOMOLOG"/>
    <property type="match status" value="1"/>
</dbReference>
<evidence type="ECO:0008006" key="11">
    <source>
        <dbReference type="Google" id="ProtNLM"/>
    </source>
</evidence>
<evidence type="ECO:0000313" key="10">
    <source>
        <dbReference type="Proteomes" id="UP001489004"/>
    </source>
</evidence>
<feature type="domain" description="U3 small nucleolar RNA-associated protein 6 homolog C-terminal" evidence="8">
    <location>
        <begin position="351"/>
        <end position="477"/>
    </location>
</feature>
<protein>
    <recommendedName>
        <fullName evidence="11">U3 small nucleolar RNA-associated protein 6</fullName>
    </recommendedName>
</protein>
<dbReference type="SMART" id="SM00386">
    <property type="entry name" value="HAT"/>
    <property type="match status" value="6"/>
</dbReference>
<dbReference type="GO" id="GO:0000462">
    <property type="term" value="P:maturation of SSU-rRNA from tricistronic rRNA transcript (SSU-rRNA, 5.8S rRNA, LSU-rRNA)"/>
    <property type="evidence" value="ECO:0007669"/>
    <property type="project" value="InterPro"/>
</dbReference>
<gene>
    <name evidence="9" type="ORF">WJX72_008214</name>
</gene>
<feature type="region of interest" description="Disordered" evidence="6">
    <location>
        <begin position="471"/>
        <end position="498"/>
    </location>
</feature>
<dbReference type="InterPro" id="IPR003107">
    <property type="entry name" value="HAT"/>
</dbReference>
<dbReference type="GO" id="GO:0034388">
    <property type="term" value="C:Pwp2p-containing subcomplex of 90S preribosome"/>
    <property type="evidence" value="ECO:0007669"/>
    <property type="project" value="TreeGrafter"/>
</dbReference>
<evidence type="ECO:0000256" key="2">
    <source>
        <dbReference type="ARBA" id="ARBA00010734"/>
    </source>
</evidence>
<comment type="subcellular location">
    <subcellularLocation>
        <location evidence="1">Nucleus</location>
        <location evidence="1">Nucleolus</location>
    </subcellularLocation>
</comment>
<feature type="domain" description="U3 small nucleolar RNA-associated protein 6 N-terminal" evidence="7">
    <location>
        <begin position="9"/>
        <end position="91"/>
    </location>
</feature>